<reference evidence="2 3" key="1">
    <citation type="journal article" date="2015" name="Nature">
        <title>rRNA introns, odd ribosomes, and small enigmatic genomes across a large radiation of phyla.</title>
        <authorList>
            <person name="Brown C.T."/>
            <person name="Hug L.A."/>
            <person name="Thomas B.C."/>
            <person name="Sharon I."/>
            <person name="Castelle C.J."/>
            <person name="Singh A."/>
            <person name="Wilkins M.J."/>
            <person name="Williams K.H."/>
            <person name="Banfield J.F."/>
        </authorList>
    </citation>
    <scope>NUCLEOTIDE SEQUENCE [LARGE SCALE GENOMIC DNA]</scope>
</reference>
<gene>
    <name evidence="2" type="ORF">UW53_C0002G0052</name>
</gene>
<organism evidence="2 3">
    <name type="scientific">Candidatus Giovannonibacteria bacterium GW2011_GWA1_44_25</name>
    <dbReference type="NCBI Taxonomy" id="1618645"/>
    <lineage>
        <taxon>Bacteria</taxon>
        <taxon>Candidatus Giovannoniibacteriota</taxon>
    </lineage>
</organism>
<dbReference type="GO" id="GO:0004540">
    <property type="term" value="F:RNA nuclease activity"/>
    <property type="evidence" value="ECO:0007669"/>
    <property type="project" value="InterPro"/>
</dbReference>
<dbReference type="Gene3D" id="3.40.50.1010">
    <property type="entry name" value="5'-nuclease"/>
    <property type="match status" value="1"/>
</dbReference>
<dbReference type="PANTHER" id="PTHR35458">
    <property type="entry name" value="SLR0755 PROTEIN"/>
    <property type="match status" value="1"/>
</dbReference>
<evidence type="ECO:0000259" key="1">
    <source>
        <dbReference type="Pfam" id="PF01936"/>
    </source>
</evidence>
<comment type="caution">
    <text evidence="2">The sequence shown here is derived from an EMBL/GenBank/DDBJ whole genome shotgun (WGS) entry which is preliminary data.</text>
</comment>
<accession>A0A0G1IME4</accession>
<proteinExistence type="predicted"/>
<dbReference type="Proteomes" id="UP000034087">
    <property type="component" value="Unassembled WGS sequence"/>
</dbReference>
<name>A0A0G1IME4_9BACT</name>
<feature type="domain" description="NYN" evidence="1">
    <location>
        <begin position="9"/>
        <end position="122"/>
    </location>
</feature>
<evidence type="ECO:0000313" key="3">
    <source>
        <dbReference type="Proteomes" id="UP000034087"/>
    </source>
</evidence>
<dbReference type="Pfam" id="PF01936">
    <property type="entry name" value="NYN"/>
    <property type="match status" value="1"/>
</dbReference>
<evidence type="ECO:0000313" key="2">
    <source>
        <dbReference type="EMBL" id="KKT60300.1"/>
    </source>
</evidence>
<protein>
    <recommendedName>
        <fullName evidence="1">NYN domain-containing protein</fullName>
    </recommendedName>
</protein>
<dbReference type="InterPro" id="IPR021139">
    <property type="entry name" value="NYN"/>
</dbReference>
<dbReference type="AlphaFoldDB" id="A0A0G1IME4"/>
<dbReference type="InterPro" id="IPR047140">
    <property type="entry name" value="LabA"/>
</dbReference>
<dbReference type="EMBL" id="LCIR01000002">
    <property type="protein sequence ID" value="KKT60300.1"/>
    <property type="molecule type" value="Genomic_DNA"/>
</dbReference>
<sequence length="125" mass="14770">MIKQFVKGRVYVFIDAENLFYSQRTLGWRISYEKLIHYFKHECGKETKCFVYTGRDESNSGQTKFLDMLEINGYIVRTRVVKKIKDHKGGYKWKNNLDMELAFEMDDVKDKYDTAVLMSGDNVLS</sequence>
<dbReference type="PANTHER" id="PTHR35458:SF8">
    <property type="entry name" value="SLR0650 PROTEIN"/>
    <property type="match status" value="1"/>
</dbReference>
<dbReference type="CDD" id="cd10911">
    <property type="entry name" value="PIN_LabA"/>
    <property type="match status" value="1"/>
</dbReference>